<protein>
    <submittedName>
        <fullName evidence="3">von Willebrand factor type A domain-containing protein</fullName>
    </submittedName>
</protein>
<organism evidence="3 4">
    <name type="scientific">Cohaesibacter marisflavi</name>
    <dbReference type="NCBI Taxonomy" id="655353"/>
    <lineage>
        <taxon>Bacteria</taxon>
        <taxon>Pseudomonadati</taxon>
        <taxon>Pseudomonadota</taxon>
        <taxon>Alphaproteobacteria</taxon>
        <taxon>Hyphomicrobiales</taxon>
        <taxon>Cohaesibacteraceae</taxon>
    </lineage>
</organism>
<dbReference type="InterPro" id="IPR002035">
    <property type="entry name" value="VWF_A"/>
</dbReference>
<dbReference type="InterPro" id="IPR029062">
    <property type="entry name" value="Class_I_gatase-like"/>
</dbReference>
<keyword evidence="4" id="KW-1185">Reference proteome</keyword>
<dbReference type="EMBL" id="FOVR01000014">
    <property type="protein sequence ID" value="SFO86507.1"/>
    <property type="molecule type" value="Genomic_DNA"/>
</dbReference>
<evidence type="ECO:0000256" key="1">
    <source>
        <dbReference type="SAM" id="Phobius"/>
    </source>
</evidence>
<dbReference type="AlphaFoldDB" id="A0A1I5KNL6"/>
<sequence>MTACELIFPLFSRSGWVATCQETGWVALLASWGAVALLAGIVLIGGYHLVRRIQMERSTRLWRLVASFSALIAALLLAVAAGRPAYLHAPSERQQHFILLVDQSESAHRQPTMRRDQIGALAKKLATLASDDANARTRVSLIDFAASVDVKLNRGSLSDGLALLQEDDVSNGLSHDGSDLASALDAAKALADQQRDDDVLFLLSDGNATTAPLAKLASRLKGRLGPVFISSLDAGAASEGIISSYLPAKIRSGSKPTLRLVFDPGAAEAKDVNEERWTVTLRRDGAPEALENDRLDGGHALQALRIPMRFEGRGLQFASVDVKRREQTFSERVFTLVDAPIRVLGLGATGFLNALPQDKFELEQRRAADLSRLDDFDIVVLGGMDAAQFQTGDLVRLADAVKSRVLGLFLVNGPLGGSAEDPTVVQSYAHTALDPLLPVSPDPKYLQDDPPPRDTIVLVDTSGSMAGGGLAAARLAVADILDYLRPQDSLELITFGGLTTGRQMGDARGKKVIRNFASRFPTGDSSNVSRAFERALASTGNYTSVFLITDGMVDPYDYAKAGLSFYYLQYGSGATPLNEEIAQAARQSQILQSGQGLSFKPDSYDPEERAEFFTPDLVRPRIVTPIDGISGGLATPGVAFTYAKADAVRALVSDGLEGEPVLAFHKADQLEKGNTGVFLSALDGAWTDSAAGRRTIETSLTQLVKWSNRNRYSFRLQDFGDEITLRVSVVGEAADAPLPQTLSATLLLAGQSIGVPMTMVKGEQGVFEGRFALPSHDAASEGEGAVNKGLLYLQEGGAGALEQPQAIPVTLPYAVPRAGNRSEAASYGVDLSGLQALADATGGTLDHLPNHSGQARQFSVPPKPVHRLLLLLATVFFGLSFLMRGSRL</sequence>
<reference evidence="3 4" key="1">
    <citation type="submission" date="2016-10" db="EMBL/GenBank/DDBJ databases">
        <authorList>
            <person name="de Groot N.N."/>
        </authorList>
    </citation>
    <scope>NUCLEOTIDE SEQUENCE [LARGE SCALE GENOMIC DNA]</scope>
    <source>
        <strain evidence="3 4">CGMCC 1.9157</strain>
    </source>
</reference>
<accession>A0A1I5KNL6</accession>
<dbReference type="PROSITE" id="PS50234">
    <property type="entry name" value="VWFA"/>
    <property type="match status" value="1"/>
</dbReference>
<keyword evidence="1" id="KW-0472">Membrane</keyword>
<feature type="transmembrane region" description="Helical" evidence="1">
    <location>
        <begin position="25"/>
        <end position="49"/>
    </location>
</feature>
<dbReference type="SUPFAM" id="SSF52317">
    <property type="entry name" value="Class I glutamine amidotransferase-like"/>
    <property type="match status" value="1"/>
</dbReference>
<dbReference type="SUPFAM" id="SSF53300">
    <property type="entry name" value="vWA-like"/>
    <property type="match status" value="2"/>
</dbReference>
<name>A0A1I5KNL6_9HYPH</name>
<dbReference type="OrthoDB" id="7813332at2"/>
<evidence type="ECO:0000313" key="3">
    <source>
        <dbReference type="EMBL" id="SFO86507.1"/>
    </source>
</evidence>
<evidence type="ECO:0000259" key="2">
    <source>
        <dbReference type="PROSITE" id="PS50234"/>
    </source>
</evidence>
<dbReference type="STRING" id="655353.SAMN04488056_11493"/>
<proteinExistence type="predicted"/>
<feature type="transmembrane region" description="Helical" evidence="1">
    <location>
        <begin position="61"/>
        <end position="81"/>
    </location>
</feature>
<dbReference type="Proteomes" id="UP000199236">
    <property type="component" value="Unassembled WGS sequence"/>
</dbReference>
<gene>
    <name evidence="3" type="ORF">SAMN04488056_11493</name>
</gene>
<feature type="domain" description="VWFA" evidence="2">
    <location>
        <begin position="96"/>
        <end position="246"/>
    </location>
</feature>
<dbReference type="Pfam" id="PF13519">
    <property type="entry name" value="VWA_2"/>
    <property type="match status" value="2"/>
</dbReference>
<dbReference type="SMART" id="SM00327">
    <property type="entry name" value="VWA"/>
    <property type="match status" value="2"/>
</dbReference>
<dbReference type="PANTHER" id="PTHR37947:SF2">
    <property type="entry name" value="VON WILLEBRAND FACTOR TYPE A"/>
    <property type="match status" value="1"/>
</dbReference>
<evidence type="ECO:0000313" key="4">
    <source>
        <dbReference type="Proteomes" id="UP000199236"/>
    </source>
</evidence>
<feature type="transmembrane region" description="Helical" evidence="1">
    <location>
        <begin position="865"/>
        <end position="883"/>
    </location>
</feature>
<dbReference type="Gene3D" id="3.40.50.410">
    <property type="entry name" value="von Willebrand factor, type A domain"/>
    <property type="match status" value="2"/>
</dbReference>
<dbReference type="InterPro" id="IPR036465">
    <property type="entry name" value="vWFA_dom_sf"/>
</dbReference>
<dbReference type="RefSeq" id="WP_090075085.1">
    <property type="nucleotide sequence ID" value="NZ_FOVR01000014.1"/>
</dbReference>
<keyword evidence="1" id="KW-0812">Transmembrane</keyword>
<dbReference type="PANTHER" id="PTHR37947">
    <property type="entry name" value="BLL2462 PROTEIN"/>
    <property type="match status" value="1"/>
</dbReference>
<keyword evidence="1" id="KW-1133">Transmembrane helix</keyword>